<accession>F9WM50</accession>
<feature type="compositionally biased region" description="Basic and acidic residues" evidence="1">
    <location>
        <begin position="163"/>
        <end position="179"/>
    </location>
</feature>
<feature type="compositionally biased region" description="Basic and acidic residues" evidence="1">
    <location>
        <begin position="62"/>
        <end position="101"/>
    </location>
</feature>
<feature type="region of interest" description="Disordered" evidence="1">
    <location>
        <begin position="17"/>
        <end position="301"/>
    </location>
</feature>
<dbReference type="VEuPathDB" id="TriTrypDB:TvY486_0012990"/>
<dbReference type="Proteomes" id="UP000009027">
    <property type="component" value="Unassembled WGS sequence"/>
</dbReference>
<sequence>MHRRRGGWRCEKLRLLRLGPSNRRSKMESARTRSASGTRKVRKHAGRNAGQANTGGTRRGTWSKDRRTEQRNRHSRKAGEGNRGHNDTLDAHRGQDQEEHSTAIQHAQRRLDGARSQQRRGTTNIAHGNHAEMARRCSNGARQPRAHVRTQGSPQHKGHNKKREQTTHSAPTEKKDKVQRTRTVAGHTSTPKTRQQRRQVEGVRNSSSRNKNNQLAHTAFESKRQTQRERRNSTQPQRNRHGEKHSAAHHTRQNTQDKGNKQGTRRTAQREKSTTQARTRHAEREHKHHRAARQGTAQAQP</sequence>
<proteinExistence type="predicted"/>
<evidence type="ECO:0000313" key="2">
    <source>
        <dbReference type="EMBL" id="CCD18601.1"/>
    </source>
</evidence>
<organism evidence="2 3">
    <name type="scientific">Trypanosoma vivax (strain Y486)</name>
    <dbReference type="NCBI Taxonomy" id="1055687"/>
    <lineage>
        <taxon>Eukaryota</taxon>
        <taxon>Discoba</taxon>
        <taxon>Euglenozoa</taxon>
        <taxon>Kinetoplastea</taxon>
        <taxon>Metakinetoplastina</taxon>
        <taxon>Trypanosomatida</taxon>
        <taxon>Trypanosomatidae</taxon>
        <taxon>Trypanosoma</taxon>
        <taxon>Duttonella</taxon>
    </lineage>
</organism>
<evidence type="ECO:0000256" key="1">
    <source>
        <dbReference type="SAM" id="MobiDB-lite"/>
    </source>
</evidence>
<feature type="compositionally biased region" description="Basic and acidic residues" evidence="1">
    <location>
        <begin position="220"/>
        <end position="232"/>
    </location>
</feature>
<dbReference type="EMBL" id="CAEX01001500">
    <property type="protein sequence ID" value="CCD18601.1"/>
    <property type="molecule type" value="Genomic_DNA"/>
</dbReference>
<gene>
    <name evidence="2" type="ORF">TvY486_0012990</name>
</gene>
<keyword evidence="3" id="KW-1185">Reference proteome</keyword>
<feature type="compositionally biased region" description="Basic residues" evidence="1">
    <location>
        <begin position="238"/>
        <end position="252"/>
    </location>
</feature>
<feature type="compositionally biased region" description="Polar residues" evidence="1">
    <location>
        <begin position="253"/>
        <end position="266"/>
    </location>
</feature>
<name>F9WM50_TRYVY</name>
<protein>
    <submittedName>
        <fullName evidence="2">Uncharacterized protein</fullName>
    </submittedName>
</protein>
<dbReference type="AlphaFoldDB" id="F9WM50"/>
<feature type="compositionally biased region" description="Polar residues" evidence="1">
    <location>
        <begin position="115"/>
        <end position="126"/>
    </location>
</feature>
<reference evidence="2 3" key="1">
    <citation type="journal article" date="2012" name="Proc. Natl. Acad. Sci. U.S.A.">
        <title>Antigenic diversity is generated by distinct evolutionary mechanisms in African trypanosome species.</title>
        <authorList>
            <person name="Jackson A.P."/>
            <person name="Berry A."/>
            <person name="Aslett M."/>
            <person name="Allison H.C."/>
            <person name="Burton P."/>
            <person name="Vavrova-Anderson J."/>
            <person name="Brown R."/>
            <person name="Browne H."/>
            <person name="Corton N."/>
            <person name="Hauser H."/>
            <person name="Gamble J."/>
            <person name="Gilderthorp R."/>
            <person name="Marcello L."/>
            <person name="McQuillan J."/>
            <person name="Otto T.D."/>
            <person name="Quail M.A."/>
            <person name="Sanders M.J."/>
            <person name="van Tonder A."/>
            <person name="Ginger M.L."/>
            <person name="Field M.C."/>
            <person name="Barry J.D."/>
            <person name="Hertz-Fowler C."/>
            <person name="Berriman M."/>
        </authorList>
    </citation>
    <scope>NUCLEOTIDE SEQUENCE</scope>
    <source>
        <strain evidence="2 3">Y486</strain>
    </source>
</reference>
<feature type="compositionally biased region" description="Polar residues" evidence="1">
    <location>
        <begin position="204"/>
        <end position="216"/>
    </location>
</feature>
<evidence type="ECO:0000313" key="3">
    <source>
        <dbReference type="Proteomes" id="UP000009027"/>
    </source>
</evidence>